<keyword evidence="1" id="KW-1133">Transmembrane helix</keyword>
<dbReference type="Proteomes" id="UP000192746">
    <property type="component" value="Unassembled WGS sequence"/>
</dbReference>
<name>A0A1Y1T0B7_9FLAO</name>
<keyword evidence="3" id="KW-1185">Reference proteome</keyword>
<feature type="transmembrane region" description="Helical" evidence="1">
    <location>
        <begin position="15"/>
        <end position="36"/>
    </location>
</feature>
<sequence length="364" mass="41072">MNAKRKRRHLKKKRYIIPVSIIFALIIFRLFLPLIVKNYVNKTLNNIPGYNGHVEDIDLALWRGAYTIDGLILINEEAQTDTPLLDFPKTDISIEWKSLLKGKVVSEIEMQSPKFNYIFEDQQDSTSAENADAEDWTKALTDLVPIDINRLQIYNGAANFVQLSTDPELDMFMQKINLQATNLSNVVNTEKKLPSNIKATAVSIGNGNVHLNGNLNLLKEIPDMDLDFSLEKANATGINDLTRQYAGVDFESGTFELYSEVAINDAYMKGYIKPMFINTKLIGKNDEGGLLKKLWEGFVGVFKFILKNQGTDTLATKVPIEGDLNNVKSGILPTILNIFENAWINAFKNSVNEEINFEDAKRED</sequence>
<gene>
    <name evidence="2" type="ORF">IIF7_17182</name>
</gene>
<dbReference type="AlphaFoldDB" id="A0A1Y1T0B7"/>
<dbReference type="InterPro" id="IPR008023">
    <property type="entry name" value="DUF748"/>
</dbReference>
<reference evidence="2 3" key="1">
    <citation type="submission" date="2013-04" db="EMBL/GenBank/DDBJ databases">
        <title>Zunongwangia sp. 22II14-10F7 Genome Sequencing.</title>
        <authorList>
            <person name="Lai Q."/>
            <person name="Shao Z."/>
        </authorList>
    </citation>
    <scope>NUCLEOTIDE SEQUENCE [LARGE SCALE GENOMIC DNA]</scope>
    <source>
        <strain evidence="2 3">22II14-10F7</strain>
    </source>
</reference>
<accession>A0A1Y1T0B7</accession>
<dbReference type="EMBL" id="ARYN01000017">
    <property type="protein sequence ID" value="ORL44242.1"/>
    <property type="molecule type" value="Genomic_DNA"/>
</dbReference>
<dbReference type="RefSeq" id="WP_084842922.1">
    <property type="nucleotide sequence ID" value="NZ_ARYN01000017.1"/>
</dbReference>
<dbReference type="STRING" id="1185767.IIF7_17182"/>
<keyword evidence="1" id="KW-0812">Transmembrane</keyword>
<comment type="caution">
    <text evidence="2">The sequence shown here is derived from an EMBL/GenBank/DDBJ whole genome shotgun (WGS) entry which is preliminary data.</text>
</comment>
<evidence type="ECO:0000256" key="1">
    <source>
        <dbReference type="SAM" id="Phobius"/>
    </source>
</evidence>
<dbReference type="OrthoDB" id="9771783at2"/>
<dbReference type="Pfam" id="PF05359">
    <property type="entry name" value="DUF748"/>
    <property type="match status" value="2"/>
</dbReference>
<protein>
    <recommendedName>
        <fullName evidence="4">DUF748 domain-containing protein</fullName>
    </recommendedName>
</protein>
<evidence type="ECO:0000313" key="3">
    <source>
        <dbReference type="Proteomes" id="UP000192746"/>
    </source>
</evidence>
<evidence type="ECO:0008006" key="4">
    <source>
        <dbReference type="Google" id="ProtNLM"/>
    </source>
</evidence>
<proteinExistence type="predicted"/>
<evidence type="ECO:0000313" key="2">
    <source>
        <dbReference type="EMBL" id="ORL44242.1"/>
    </source>
</evidence>
<organism evidence="2 3">
    <name type="scientific">Zunongwangia atlantica 22II14-10F7</name>
    <dbReference type="NCBI Taxonomy" id="1185767"/>
    <lineage>
        <taxon>Bacteria</taxon>
        <taxon>Pseudomonadati</taxon>
        <taxon>Bacteroidota</taxon>
        <taxon>Flavobacteriia</taxon>
        <taxon>Flavobacteriales</taxon>
        <taxon>Flavobacteriaceae</taxon>
        <taxon>Zunongwangia</taxon>
    </lineage>
</organism>
<keyword evidence="1" id="KW-0472">Membrane</keyword>